<gene>
    <name evidence="2" type="ORF">HNQ72_005446</name>
</gene>
<keyword evidence="1" id="KW-0472">Membrane</keyword>
<sequence length="41" mass="4537">MLQRTNNWAYEVTVVLTAFSGGAFIMSTRSAVEEASRSKNI</sequence>
<evidence type="ECO:0000313" key="3">
    <source>
        <dbReference type="Proteomes" id="UP000547879"/>
    </source>
</evidence>
<keyword evidence="1" id="KW-0812">Transmembrane</keyword>
<keyword evidence="3" id="KW-1185">Reference proteome</keyword>
<organism evidence="2 3">
    <name type="scientific">Rhizobium wenxiniae</name>
    <dbReference type="NCBI Taxonomy" id="1737357"/>
    <lineage>
        <taxon>Bacteria</taxon>
        <taxon>Pseudomonadati</taxon>
        <taxon>Pseudomonadota</taxon>
        <taxon>Alphaproteobacteria</taxon>
        <taxon>Hyphomicrobiales</taxon>
        <taxon>Rhizobiaceae</taxon>
        <taxon>Rhizobium/Agrobacterium group</taxon>
        <taxon>Rhizobium</taxon>
    </lineage>
</organism>
<dbReference type="EMBL" id="JACHEG010000010">
    <property type="protein sequence ID" value="MBB6165598.1"/>
    <property type="molecule type" value="Genomic_DNA"/>
</dbReference>
<evidence type="ECO:0000313" key="2">
    <source>
        <dbReference type="EMBL" id="MBB6165598.1"/>
    </source>
</evidence>
<dbReference type="AlphaFoldDB" id="A0A7X0D2Z7"/>
<proteinExistence type="predicted"/>
<evidence type="ECO:0000256" key="1">
    <source>
        <dbReference type="SAM" id="Phobius"/>
    </source>
</evidence>
<feature type="transmembrane region" description="Helical" evidence="1">
    <location>
        <begin position="12"/>
        <end position="32"/>
    </location>
</feature>
<protein>
    <submittedName>
        <fullName evidence="2">Uncharacterized protein</fullName>
    </submittedName>
</protein>
<comment type="caution">
    <text evidence="2">The sequence shown here is derived from an EMBL/GenBank/DDBJ whole genome shotgun (WGS) entry which is preliminary data.</text>
</comment>
<keyword evidence="1" id="KW-1133">Transmembrane helix</keyword>
<dbReference type="Proteomes" id="UP000547879">
    <property type="component" value="Unassembled WGS sequence"/>
</dbReference>
<reference evidence="2 3" key="1">
    <citation type="submission" date="2020-08" db="EMBL/GenBank/DDBJ databases">
        <title>Genomic Encyclopedia of Type Strains, Phase IV (KMG-IV): sequencing the most valuable type-strain genomes for metagenomic binning, comparative biology and taxonomic classification.</title>
        <authorList>
            <person name="Goeker M."/>
        </authorList>
    </citation>
    <scope>NUCLEOTIDE SEQUENCE [LARGE SCALE GENOMIC DNA]</scope>
    <source>
        <strain evidence="2 3">DSM 100734</strain>
    </source>
</reference>
<dbReference type="RefSeq" id="WP_280518295.1">
    <property type="nucleotide sequence ID" value="NZ_BMHW01000011.1"/>
</dbReference>
<name>A0A7X0D2Z7_9HYPH</name>
<accession>A0A7X0D2Z7</accession>